<evidence type="ECO:0000256" key="1">
    <source>
        <dbReference type="ARBA" id="ARBA00022618"/>
    </source>
</evidence>
<dbReference type="InterPro" id="IPR046965">
    <property type="entry name" value="Cyclin_A/B-like"/>
</dbReference>
<evidence type="ECO:0000256" key="6">
    <source>
        <dbReference type="SAM" id="Phobius"/>
    </source>
</evidence>
<dbReference type="Pfam" id="PF02984">
    <property type="entry name" value="Cyclin_C"/>
    <property type="match status" value="1"/>
</dbReference>
<protein>
    <recommendedName>
        <fullName evidence="11">G2/mitotic-specific cyclin-B1</fullName>
    </recommendedName>
</protein>
<dbReference type="PANTHER" id="PTHR10177">
    <property type="entry name" value="CYCLINS"/>
    <property type="match status" value="1"/>
</dbReference>
<feature type="domain" description="Cyclin C-terminal" evidence="8">
    <location>
        <begin position="318"/>
        <end position="437"/>
    </location>
</feature>
<dbReference type="Gene3D" id="1.10.472.10">
    <property type="entry name" value="Cyclin-like"/>
    <property type="match status" value="2"/>
</dbReference>
<evidence type="ECO:0000256" key="4">
    <source>
        <dbReference type="RuleBase" id="RU000383"/>
    </source>
</evidence>
<evidence type="ECO:0008006" key="11">
    <source>
        <dbReference type="Google" id="ProtNLM"/>
    </source>
</evidence>
<dbReference type="PIRSF" id="PIRSF001771">
    <property type="entry name" value="Cyclin_A_B_D_E"/>
    <property type="match status" value="1"/>
</dbReference>
<keyword evidence="10" id="KW-1185">Reference proteome</keyword>
<comment type="caution">
    <text evidence="9">The sequence shown here is derived from an EMBL/GenBank/DDBJ whole genome shotgun (WGS) entry which is preliminary data.</text>
</comment>
<evidence type="ECO:0000259" key="7">
    <source>
        <dbReference type="SMART" id="SM00385"/>
    </source>
</evidence>
<dbReference type="InterPro" id="IPR006671">
    <property type="entry name" value="Cyclin_N"/>
</dbReference>
<evidence type="ECO:0000313" key="10">
    <source>
        <dbReference type="Proteomes" id="UP001176940"/>
    </source>
</evidence>
<sequence length="450" mass="50408">MTSRSCDRDVITGPALIPTLGLEAAACTAHRRQDFKGPSEVPAMLLLFKSLTCPFVVLQCCAFAAFLSLLLSMRINADNMNAAVAGKKATTRQRQRNALGDIGNCMKSKMAVKKEVKASQNNVTEKAVKLAPVTEVPKEEETMASPSPMETPGASPMEEQSQAFSNALLEIKDVDGEDSDNPMLCSDYVKDIYCYLMDLEAKQPIKINYLEGQEINGNMRAILVDWLVQVHIRFKLLQETMFMTVSLLDRFLQESPVPKKLLQLAGVTALFLACKYEEIYCPAIGDFSFVTDHTYTNAQIRNMEMQILRTLKFDIGRPLPLHFLRRASKISEASEHVEAPLHTLAKYLMELAMLDYNMVHFPPSQVAAAAFRLSQKVLDGDSNSQHYMVYTESSLVPVMEHLAKNVLKVNQGLTKFMSVRDKYARSQQMRISCLPQLNREFMVALAKNVS</sequence>
<gene>
    <name evidence="9" type="ORF">RIMI_LOCUS17665614</name>
</gene>
<comment type="similarity">
    <text evidence="4">Belongs to the cyclin family.</text>
</comment>
<evidence type="ECO:0000256" key="2">
    <source>
        <dbReference type="ARBA" id="ARBA00023127"/>
    </source>
</evidence>
<evidence type="ECO:0000313" key="9">
    <source>
        <dbReference type="EMBL" id="CAJ0961227.1"/>
    </source>
</evidence>
<evidence type="ECO:0000259" key="8">
    <source>
        <dbReference type="SMART" id="SM01332"/>
    </source>
</evidence>
<keyword evidence="6" id="KW-0472">Membrane</keyword>
<keyword evidence="6" id="KW-0812">Transmembrane</keyword>
<organism evidence="9 10">
    <name type="scientific">Ranitomeya imitator</name>
    <name type="common">mimic poison frog</name>
    <dbReference type="NCBI Taxonomy" id="111125"/>
    <lineage>
        <taxon>Eukaryota</taxon>
        <taxon>Metazoa</taxon>
        <taxon>Chordata</taxon>
        <taxon>Craniata</taxon>
        <taxon>Vertebrata</taxon>
        <taxon>Euteleostomi</taxon>
        <taxon>Amphibia</taxon>
        <taxon>Batrachia</taxon>
        <taxon>Anura</taxon>
        <taxon>Neobatrachia</taxon>
        <taxon>Hyloidea</taxon>
        <taxon>Dendrobatidae</taxon>
        <taxon>Dendrobatinae</taxon>
        <taxon>Ranitomeya</taxon>
    </lineage>
</organism>
<feature type="domain" description="Cyclin-like" evidence="7">
    <location>
        <begin position="225"/>
        <end position="309"/>
    </location>
</feature>
<keyword evidence="3" id="KW-0131">Cell cycle</keyword>
<name>A0ABN9MBY2_9NEOB</name>
<dbReference type="InterPro" id="IPR039361">
    <property type="entry name" value="Cyclin"/>
</dbReference>
<evidence type="ECO:0000256" key="3">
    <source>
        <dbReference type="ARBA" id="ARBA00023306"/>
    </source>
</evidence>
<dbReference type="InterPro" id="IPR004367">
    <property type="entry name" value="Cyclin_C-dom"/>
</dbReference>
<evidence type="ECO:0000256" key="5">
    <source>
        <dbReference type="SAM" id="MobiDB-lite"/>
    </source>
</evidence>
<dbReference type="EMBL" id="CAUEEQ010052064">
    <property type="protein sequence ID" value="CAJ0961227.1"/>
    <property type="molecule type" value="Genomic_DNA"/>
</dbReference>
<dbReference type="SMART" id="SM01332">
    <property type="entry name" value="Cyclin_C"/>
    <property type="match status" value="1"/>
</dbReference>
<feature type="transmembrane region" description="Helical" evidence="6">
    <location>
        <begin position="46"/>
        <end position="71"/>
    </location>
</feature>
<dbReference type="InterPro" id="IPR013763">
    <property type="entry name" value="Cyclin-like_dom"/>
</dbReference>
<dbReference type="InterPro" id="IPR036915">
    <property type="entry name" value="Cyclin-like_sf"/>
</dbReference>
<dbReference type="PROSITE" id="PS00292">
    <property type="entry name" value="CYCLINS"/>
    <property type="match status" value="1"/>
</dbReference>
<reference evidence="9" key="1">
    <citation type="submission" date="2023-07" db="EMBL/GenBank/DDBJ databases">
        <authorList>
            <person name="Stuckert A."/>
        </authorList>
    </citation>
    <scope>NUCLEOTIDE SEQUENCE</scope>
</reference>
<accession>A0ABN9MBY2</accession>
<dbReference type="SMART" id="SM00385">
    <property type="entry name" value="CYCLIN"/>
    <property type="match status" value="2"/>
</dbReference>
<dbReference type="Proteomes" id="UP001176940">
    <property type="component" value="Unassembled WGS sequence"/>
</dbReference>
<dbReference type="CDD" id="cd20507">
    <property type="entry name" value="CYCLIN_CCNB1-like_rpt1"/>
    <property type="match status" value="1"/>
</dbReference>
<dbReference type="SUPFAM" id="SSF47954">
    <property type="entry name" value="Cyclin-like"/>
    <property type="match status" value="2"/>
</dbReference>
<feature type="domain" description="Cyclin-like" evidence="7">
    <location>
        <begin position="322"/>
        <end position="404"/>
    </location>
</feature>
<dbReference type="Pfam" id="PF00134">
    <property type="entry name" value="Cyclin_N"/>
    <property type="match status" value="1"/>
</dbReference>
<dbReference type="InterPro" id="IPR048258">
    <property type="entry name" value="Cyclins_cyclin-box"/>
</dbReference>
<keyword evidence="6" id="KW-1133">Transmembrane helix</keyword>
<keyword evidence="1" id="KW-0132">Cell division</keyword>
<keyword evidence="2 4" id="KW-0195">Cyclin</keyword>
<proteinExistence type="inferred from homology"/>
<feature type="region of interest" description="Disordered" evidence="5">
    <location>
        <begin position="136"/>
        <end position="158"/>
    </location>
</feature>